<proteinExistence type="predicted"/>
<accession>A0ACC2P5I2</accession>
<evidence type="ECO:0000313" key="2">
    <source>
        <dbReference type="Proteomes" id="UP001239111"/>
    </source>
</evidence>
<evidence type="ECO:0000313" key="1">
    <source>
        <dbReference type="EMBL" id="KAJ8678667.1"/>
    </source>
</evidence>
<keyword evidence="2" id="KW-1185">Reference proteome</keyword>
<sequence>MRSVNFVVGVLVVMAISLVSPAENNSTGLVANSTSDRLTVMLREFGSLENRINRTMEGDESLTTPSSDSRTMKDFSSRLPTSADKPFDVEATVAMTESSVTCDEREVRSDSTTLSTASKNQPHQEQLIGLVATDRPPDDVTVIESFQEIQATVGAASAFSTMAGSPLIRDKVPRPDLNREESSRITSTTPSLSMTMSSPRIELTLSKTRNDLVGGSRDDEKQSYQNPRGSKIVKPSVASVLGKYAPYFEDAQEELNITARVRNTVFLDCAIGMLGNKTVTWTYRTMDEFRLLTVGRQAYSSDQRISLYFRYPTNWRLRILDATTRDSGLYECQVATYPPLVKRIHLTVTAPELTIMDDSGRIKSGERHLKAGSALRLRCEARDVLETHNETVIWTRGDEVVSEDISENRTIECLNDTEVQVVIRTIVIERATPLHAGNYSCIVPEKAKTTIAVHVLNGKIIIF</sequence>
<reference evidence="1" key="1">
    <citation type="submission" date="2023-04" db="EMBL/GenBank/DDBJ databases">
        <title>A chromosome-level genome assembly of the parasitoid wasp Eretmocerus hayati.</title>
        <authorList>
            <person name="Zhong Y."/>
            <person name="Liu S."/>
            <person name="Liu Y."/>
        </authorList>
    </citation>
    <scope>NUCLEOTIDE SEQUENCE</scope>
    <source>
        <strain evidence="1">ZJU_SS_LIU_2023</strain>
    </source>
</reference>
<comment type="caution">
    <text evidence="1">The sequence shown here is derived from an EMBL/GenBank/DDBJ whole genome shotgun (WGS) entry which is preliminary data.</text>
</comment>
<dbReference type="Proteomes" id="UP001239111">
    <property type="component" value="Chromosome 2"/>
</dbReference>
<name>A0ACC2P5I2_9HYME</name>
<organism evidence="1 2">
    <name type="scientific">Eretmocerus hayati</name>
    <dbReference type="NCBI Taxonomy" id="131215"/>
    <lineage>
        <taxon>Eukaryota</taxon>
        <taxon>Metazoa</taxon>
        <taxon>Ecdysozoa</taxon>
        <taxon>Arthropoda</taxon>
        <taxon>Hexapoda</taxon>
        <taxon>Insecta</taxon>
        <taxon>Pterygota</taxon>
        <taxon>Neoptera</taxon>
        <taxon>Endopterygota</taxon>
        <taxon>Hymenoptera</taxon>
        <taxon>Apocrita</taxon>
        <taxon>Proctotrupomorpha</taxon>
        <taxon>Chalcidoidea</taxon>
        <taxon>Aphelinidae</taxon>
        <taxon>Aphelininae</taxon>
        <taxon>Eretmocerus</taxon>
    </lineage>
</organism>
<gene>
    <name evidence="1" type="ORF">QAD02_014454</name>
</gene>
<dbReference type="EMBL" id="CM056742">
    <property type="protein sequence ID" value="KAJ8678667.1"/>
    <property type="molecule type" value="Genomic_DNA"/>
</dbReference>
<protein>
    <submittedName>
        <fullName evidence="1">Uncharacterized protein</fullName>
    </submittedName>
</protein>